<dbReference type="GO" id="GO:0005829">
    <property type="term" value="C:cytosol"/>
    <property type="evidence" value="ECO:0007669"/>
    <property type="project" value="TreeGrafter"/>
</dbReference>
<evidence type="ECO:0000256" key="3">
    <source>
        <dbReference type="ARBA" id="ARBA00023125"/>
    </source>
</evidence>
<evidence type="ECO:0000259" key="5">
    <source>
        <dbReference type="PROSITE" id="PS50931"/>
    </source>
</evidence>
<sequence>MVEIPKLTYFLAAAQTNNFRRAAELCSVAQPVLSRQIAALEADLGVELFKRTHKRVHLTEAGREFAVYAQHALEALHQGQQAMTELHEGERGLVRMGCIEGFAFDRLPEIFTRFYQRYPHIRLQICIRGTDELLQLVEQGQLDFVVVGMTFDRGKPPETLMVQEIFRDRLHVLVAPHHPLAQLKGSHILLEQVAREPLFLLSEGFGARRVIERVYEQHGFPVQPVVEVDLIEGLKALIKLGIGVTFLPPSMTRSSLSAELVALPVADLNEEFVFGLVQRRFDVLSSAAKVTMKTFLQDLRPQAS</sequence>
<comment type="similarity">
    <text evidence="1">Belongs to the LysR transcriptional regulatory family.</text>
</comment>
<dbReference type="InterPro" id="IPR005119">
    <property type="entry name" value="LysR_subst-bd"/>
</dbReference>
<dbReference type="Gene3D" id="1.10.10.10">
    <property type="entry name" value="Winged helix-like DNA-binding domain superfamily/Winged helix DNA-binding domain"/>
    <property type="match status" value="1"/>
</dbReference>
<dbReference type="SUPFAM" id="SSF53850">
    <property type="entry name" value="Periplasmic binding protein-like II"/>
    <property type="match status" value="1"/>
</dbReference>
<dbReference type="EMBL" id="BNJF01000003">
    <property type="protein sequence ID" value="GHO47321.1"/>
    <property type="molecule type" value="Genomic_DNA"/>
</dbReference>
<name>A0A8J3MUV6_9CHLR</name>
<dbReference type="InterPro" id="IPR050950">
    <property type="entry name" value="HTH-type_LysR_regulators"/>
</dbReference>
<dbReference type="InterPro" id="IPR000847">
    <property type="entry name" value="LysR_HTH_N"/>
</dbReference>
<dbReference type="SUPFAM" id="SSF46785">
    <property type="entry name" value="Winged helix' DNA-binding domain"/>
    <property type="match status" value="1"/>
</dbReference>
<evidence type="ECO:0000256" key="1">
    <source>
        <dbReference type="ARBA" id="ARBA00009437"/>
    </source>
</evidence>
<dbReference type="GO" id="GO:0003700">
    <property type="term" value="F:DNA-binding transcription factor activity"/>
    <property type="evidence" value="ECO:0007669"/>
    <property type="project" value="InterPro"/>
</dbReference>
<dbReference type="Pfam" id="PF03466">
    <property type="entry name" value="LysR_substrate"/>
    <property type="match status" value="1"/>
</dbReference>
<protein>
    <submittedName>
        <fullName evidence="6">Transcriptional regulator CynR</fullName>
    </submittedName>
</protein>
<dbReference type="Pfam" id="PF00126">
    <property type="entry name" value="HTH_1"/>
    <property type="match status" value="1"/>
</dbReference>
<keyword evidence="3" id="KW-0238">DNA-binding</keyword>
<evidence type="ECO:0000256" key="4">
    <source>
        <dbReference type="ARBA" id="ARBA00023163"/>
    </source>
</evidence>
<dbReference type="AlphaFoldDB" id="A0A8J3MUV6"/>
<dbReference type="GO" id="GO:0003677">
    <property type="term" value="F:DNA binding"/>
    <property type="evidence" value="ECO:0007669"/>
    <property type="project" value="UniProtKB-KW"/>
</dbReference>
<dbReference type="RefSeq" id="WP_220196630.1">
    <property type="nucleotide sequence ID" value="NZ_BNJF01000003.1"/>
</dbReference>
<dbReference type="InterPro" id="IPR036388">
    <property type="entry name" value="WH-like_DNA-bd_sf"/>
</dbReference>
<proteinExistence type="inferred from homology"/>
<dbReference type="PROSITE" id="PS50931">
    <property type="entry name" value="HTH_LYSR"/>
    <property type="match status" value="1"/>
</dbReference>
<dbReference type="PRINTS" id="PR00039">
    <property type="entry name" value="HTHLYSR"/>
</dbReference>
<accession>A0A8J3MUV6</accession>
<dbReference type="Proteomes" id="UP000612362">
    <property type="component" value="Unassembled WGS sequence"/>
</dbReference>
<reference evidence="6" key="1">
    <citation type="submission" date="2020-10" db="EMBL/GenBank/DDBJ databases">
        <title>Taxonomic study of unclassified bacteria belonging to the class Ktedonobacteria.</title>
        <authorList>
            <person name="Yabe S."/>
            <person name="Wang C.M."/>
            <person name="Zheng Y."/>
            <person name="Sakai Y."/>
            <person name="Cavaletti L."/>
            <person name="Monciardini P."/>
            <person name="Donadio S."/>
        </authorList>
    </citation>
    <scope>NUCLEOTIDE SEQUENCE</scope>
    <source>
        <strain evidence="6">SOSP1-1</strain>
    </source>
</reference>
<dbReference type="CDD" id="cd05466">
    <property type="entry name" value="PBP2_LTTR_substrate"/>
    <property type="match status" value="1"/>
</dbReference>
<comment type="caution">
    <text evidence="6">The sequence shown here is derived from an EMBL/GenBank/DDBJ whole genome shotgun (WGS) entry which is preliminary data.</text>
</comment>
<keyword evidence="2" id="KW-0805">Transcription regulation</keyword>
<dbReference type="PANTHER" id="PTHR30419">
    <property type="entry name" value="HTH-TYPE TRANSCRIPTIONAL REGULATOR YBHD"/>
    <property type="match status" value="1"/>
</dbReference>
<dbReference type="Gene3D" id="3.40.190.290">
    <property type="match status" value="1"/>
</dbReference>
<evidence type="ECO:0000256" key="2">
    <source>
        <dbReference type="ARBA" id="ARBA00023015"/>
    </source>
</evidence>
<dbReference type="InterPro" id="IPR036390">
    <property type="entry name" value="WH_DNA-bd_sf"/>
</dbReference>
<evidence type="ECO:0000313" key="7">
    <source>
        <dbReference type="Proteomes" id="UP000612362"/>
    </source>
</evidence>
<keyword evidence="7" id="KW-1185">Reference proteome</keyword>
<keyword evidence="4" id="KW-0804">Transcription</keyword>
<feature type="domain" description="HTH lysR-type" evidence="5">
    <location>
        <begin position="2"/>
        <end position="59"/>
    </location>
</feature>
<evidence type="ECO:0000313" key="6">
    <source>
        <dbReference type="EMBL" id="GHO47321.1"/>
    </source>
</evidence>
<dbReference type="FunFam" id="1.10.10.10:FF:000001">
    <property type="entry name" value="LysR family transcriptional regulator"/>
    <property type="match status" value="1"/>
</dbReference>
<gene>
    <name evidence="6" type="ORF">KSX_54840</name>
</gene>
<organism evidence="6 7">
    <name type="scientific">Ktedonospora formicarum</name>
    <dbReference type="NCBI Taxonomy" id="2778364"/>
    <lineage>
        <taxon>Bacteria</taxon>
        <taxon>Bacillati</taxon>
        <taxon>Chloroflexota</taxon>
        <taxon>Ktedonobacteria</taxon>
        <taxon>Ktedonobacterales</taxon>
        <taxon>Ktedonobacteraceae</taxon>
        <taxon>Ktedonospora</taxon>
    </lineage>
</organism>